<evidence type="ECO:0000313" key="4">
    <source>
        <dbReference type="RefSeq" id="XP_010493631.1"/>
    </source>
</evidence>
<keyword evidence="3" id="KW-1185">Reference proteome</keyword>
<keyword evidence="1" id="KW-1133">Transmembrane helix</keyword>
<accession>A0ABM0Y0I0</accession>
<sequence>MALLKLSLLGLFLLLTIVVVSSVTADGPVCSPSTKLSLRCNNEKSSVVADFFHRYKVLSEYPVSVKYLLLFIVLVFYFVFIDRQDLMDYWSVIPIGRGPKNLLVFSILFYFNFC</sequence>
<dbReference type="Proteomes" id="UP000694864">
    <property type="component" value="Chromosome 20"/>
</dbReference>
<keyword evidence="1" id="KW-0812">Transmembrane</keyword>
<protein>
    <submittedName>
        <fullName evidence="4">Uncharacterized protein LOC104770868</fullName>
    </submittedName>
</protein>
<name>A0ABM0Y0I0_CAMSA</name>
<organism evidence="3 4">
    <name type="scientific">Camelina sativa</name>
    <name type="common">False flax</name>
    <name type="synonym">Myagrum sativum</name>
    <dbReference type="NCBI Taxonomy" id="90675"/>
    <lineage>
        <taxon>Eukaryota</taxon>
        <taxon>Viridiplantae</taxon>
        <taxon>Streptophyta</taxon>
        <taxon>Embryophyta</taxon>
        <taxon>Tracheophyta</taxon>
        <taxon>Spermatophyta</taxon>
        <taxon>Magnoliopsida</taxon>
        <taxon>eudicotyledons</taxon>
        <taxon>Gunneridae</taxon>
        <taxon>Pentapetalae</taxon>
        <taxon>rosids</taxon>
        <taxon>malvids</taxon>
        <taxon>Brassicales</taxon>
        <taxon>Brassicaceae</taxon>
        <taxon>Camelineae</taxon>
        <taxon>Camelina</taxon>
    </lineage>
</organism>
<feature type="chain" id="PRO_5047315200" evidence="2">
    <location>
        <begin position="26"/>
        <end position="114"/>
    </location>
</feature>
<feature type="non-terminal residue" evidence="4">
    <location>
        <position position="114"/>
    </location>
</feature>
<feature type="transmembrane region" description="Helical" evidence="1">
    <location>
        <begin position="64"/>
        <end position="81"/>
    </location>
</feature>
<keyword evidence="2" id="KW-0732">Signal</keyword>
<dbReference type="GeneID" id="104770868"/>
<gene>
    <name evidence="4" type="primary">LOC104770868</name>
</gene>
<proteinExistence type="predicted"/>
<feature type="signal peptide" evidence="2">
    <location>
        <begin position="1"/>
        <end position="25"/>
    </location>
</feature>
<reference evidence="3" key="1">
    <citation type="journal article" date="2014" name="Nat. Commun.">
        <title>The emerging biofuel crop Camelina sativa retains a highly undifferentiated hexaploid genome structure.</title>
        <authorList>
            <person name="Kagale S."/>
            <person name="Koh C."/>
            <person name="Nixon J."/>
            <person name="Bollina V."/>
            <person name="Clarke W.E."/>
            <person name="Tuteja R."/>
            <person name="Spillane C."/>
            <person name="Robinson S.J."/>
            <person name="Links M.G."/>
            <person name="Clarke C."/>
            <person name="Higgins E.E."/>
            <person name="Huebert T."/>
            <person name="Sharpe A.G."/>
            <person name="Parkin I.A."/>
        </authorList>
    </citation>
    <scope>NUCLEOTIDE SEQUENCE [LARGE SCALE GENOMIC DNA]</scope>
    <source>
        <strain evidence="3">cv. DH55</strain>
    </source>
</reference>
<evidence type="ECO:0000256" key="1">
    <source>
        <dbReference type="SAM" id="Phobius"/>
    </source>
</evidence>
<keyword evidence="1" id="KW-0472">Membrane</keyword>
<dbReference type="RefSeq" id="XP_010493631.1">
    <property type="nucleotide sequence ID" value="XM_010495329.1"/>
</dbReference>
<reference evidence="4" key="2">
    <citation type="submission" date="2025-08" db="UniProtKB">
        <authorList>
            <consortium name="RefSeq"/>
        </authorList>
    </citation>
    <scope>IDENTIFICATION</scope>
    <source>
        <tissue evidence="4">Leaf</tissue>
    </source>
</reference>
<evidence type="ECO:0000256" key="2">
    <source>
        <dbReference type="SAM" id="SignalP"/>
    </source>
</evidence>
<evidence type="ECO:0000313" key="3">
    <source>
        <dbReference type="Proteomes" id="UP000694864"/>
    </source>
</evidence>